<dbReference type="PANTHER" id="PTHR23007:SF11">
    <property type="entry name" value="E3 UBIQUITIN-PROTEIN LIGASE CBL"/>
    <property type="match status" value="1"/>
</dbReference>
<dbReference type="Pfam" id="PF02762">
    <property type="entry name" value="Cbl_N3"/>
    <property type="match status" value="1"/>
</dbReference>
<dbReference type="Proteomes" id="UP001175271">
    <property type="component" value="Unassembled WGS sequence"/>
</dbReference>
<keyword evidence="4 12" id="KW-0479">Metal-binding</keyword>
<evidence type="ECO:0000259" key="14">
    <source>
        <dbReference type="PROSITE" id="PS50089"/>
    </source>
</evidence>
<dbReference type="SUPFAM" id="SSF57850">
    <property type="entry name" value="RING/U-box"/>
    <property type="match status" value="1"/>
</dbReference>
<dbReference type="GO" id="GO:0005783">
    <property type="term" value="C:endoplasmic reticulum"/>
    <property type="evidence" value="ECO:0007669"/>
    <property type="project" value="UniProtKB-SubCell"/>
</dbReference>
<dbReference type="EMBL" id="JAUCMV010000004">
    <property type="protein sequence ID" value="KAK0402988.1"/>
    <property type="molecule type" value="Genomic_DNA"/>
</dbReference>
<dbReference type="InterPro" id="IPR017907">
    <property type="entry name" value="Znf_RING_CS"/>
</dbReference>
<feature type="compositionally biased region" description="Low complexity" evidence="13">
    <location>
        <begin position="837"/>
        <end position="846"/>
    </location>
</feature>
<dbReference type="SUPFAM" id="SSF64356">
    <property type="entry name" value="SNARE-like"/>
    <property type="match status" value="1"/>
</dbReference>
<dbReference type="GO" id="GO:0007166">
    <property type="term" value="P:cell surface receptor signaling pathway"/>
    <property type="evidence" value="ECO:0007669"/>
    <property type="project" value="InterPro"/>
</dbReference>
<comment type="catalytic activity">
    <reaction evidence="12">
        <text>S-ubiquitinyl-[E2 ubiquitin-conjugating enzyme]-L-cysteine + [acceptor protein]-L-lysine = [E2 ubiquitin-conjugating enzyme]-L-cysteine + N(6)-ubiquitinyl-[acceptor protein]-L-lysine.</text>
        <dbReference type="EC" id="2.3.2.27"/>
    </reaction>
</comment>
<dbReference type="InterPro" id="IPR036860">
    <property type="entry name" value="SH2_dom_sf"/>
</dbReference>
<dbReference type="GO" id="GO:0045121">
    <property type="term" value="C:membrane raft"/>
    <property type="evidence" value="ECO:0007669"/>
    <property type="project" value="TreeGrafter"/>
</dbReference>
<dbReference type="Pfam" id="PF13920">
    <property type="entry name" value="zf-C3HC4_3"/>
    <property type="match status" value="1"/>
</dbReference>
<keyword evidence="8 12" id="KW-0106">Calcium</keyword>
<keyword evidence="7 12" id="KW-0862">Zinc</keyword>
<keyword evidence="3" id="KW-0813">Transport</keyword>
<evidence type="ECO:0000256" key="2">
    <source>
        <dbReference type="ARBA" id="ARBA00004555"/>
    </source>
</evidence>
<evidence type="ECO:0000256" key="10">
    <source>
        <dbReference type="ARBA" id="ARBA00023034"/>
    </source>
</evidence>
<evidence type="ECO:0000313" key="16">
    <source>
        <dbReference type="EMBL" id="KAK0402988.1"/>
    </source>
</evidence>
<dbReference type="GO" id="GO:0017124">
    <property type="term" value="F:SH3 domain binding"/>
    <property type="evidence" value="ECO:0007669"/>
    <property type="project" value="TreeGrafter"/>
</dbReference>
<evidence type="ECO:0000256" key="8">
    <source>
        <dbReference type="ARBA" id="ARBA00022837"/>
    </source>
</evidence>
<dbReference type="GO" id="GO:0030008">
    <property type="term" value="C:TRAPP complex"/>
    <property type="evidence" value="ECO:0007669"/>
    <property type="project" value="InterPro"/>
</dbReference>
<feature type="domain" description="RING-type" evidence="14">
    <location>
        <begin position="654"/>
        <end position="694"/>
    </location>
</feature>
<dbReference type="GO" id="GO:0061630">
    <property type="term" value="F:ubiquitin protein ligase activity"/>
    <property type="evidence" value="ECO:0007669"/>
    <property type="project" value="UniProtKB-EC"/>
</dbReference>
<evidence type="ECO:0000256" key="12">
    <source>
        <dbReference type="RuleBase" id="RU367001"/>
    </source>
</evidence>
<gene>
    <name evidence="16" type="ORF">QR680_016655</name>
</gene>
<dbReference type="SUPFAM" id="SSF47473">
    <property type="entry name" value="EF-hand"/>
    <property type="match status" value="1"/>
</dbReference>
<evidence type="ECO:0000256" key="1">
    <source>
        <dbReference type="ARBA" id="ARBA00004240"/>
    </source>
</evidence>
<dbReference type="InterPro" id="IPR013083">
    <property type="entry name" value="Znf_RING/FYVE/PHD"/>
</dbReference>
<feature type="compositionally biased region" description="Polar residues" evidence="13">
    <location>
        <begin position="718"/>
        <end position="728"/>
    </location>
</feature>
<comment type="function">
    <text evidence="12">E3 ubiquitin-protein ligase which accepts ubiquitin from specific E2 ubiquitin-conjugating enzymes, and transfers it to substrates, generally promoting their degradation by the proteasome.</text>
</comment>
<proteinExistence type="predicted"/>
<dbReference type="CDD" id="cd09920">
    <property type="entry name" value="SH2_Cbl-b_TKB"/>
    <property type="match status" value="1"/>
</dbReference>
<reference evidence="16" key="1">
    <citation type="submission" date="2023-06" db="EMBL/GenBank/DDBJ databases">
        <title>Genomic analysis of the entomopathogenic nematode Steinernema hermaphroditum.</title>
        <authorList>
            <person name="Schwarz E.M."/>
            <person name="Heppert J.K."/>
            <person name="Baniya A."/>
            <person name="Schwartz H.T."/>
            <person name="Tan C.-H."/>
            <person name="Antoshechkin I."/>
            <person name="Sternberg P.W."/>
            <person name="Goodrich-Blair H."/>
            <person name="Dillman A.R."/>
        </authorList>
    </citation>
    <scope>NUCLEOTIDE SEQUENCE</scope>
    <source>
        <strain evidence="16">PS9179</strain>
        <tissue evidence="16">Whole animal</tissue>
    </source>
</reference>
<dbReference type="InterPro" id="IPR011012">
    <property type="entry name" value="Longin-like_dom_sf"/>
</dbReference>
<dbReference type="InterPro" id="IPR014741">
    <property type="entry name" value="Adaptor_Cbl_EF_hand-like"/>
</dbReference>
<evidence type="ECO:0000256" key="5">
    <source>
        <dbReference type="ARBA" id="ARBA00022771"/>
    </source>
</evidence>
<keyword evidence="17" id="KW-1185">Reference proteome</keyword>
<keyword evidence="12" id="KW-0808">Transferase</keyword>
<comment type="pathway">
    <text evidence="12">Protein modification; protein ubiquitination.</text>
</comment>
<dbReference type="InterPro" id="IPR024162">
    <property type="entry name" value="Adaptor_Cbl"/>
</dbReference>
<dbReference type="GO" id="GO:0005794">
    <property type="term" value="C:Golgi apparatus"/>
    <property type="evidence" value="ECO:0007669"/>
    <property type="project" value="UniProtKB-SubCell"/>
</dbReference>
<keyword evidence="10" id="KW-0333">Golgi apparatus</keyword>
<evidence type="ECO:0000259" key="15">
    <source>
        <dbReference type="PROSITE" id="PS51506"/>
    </source>
</evidence>
<dbReference type="InterPro" id="IPR011992">
    <property type="entry name" value="EF-hand-dom_pair"/>
</dbReference>
<keyword evidence="5 11" id="KW-0863">Zinc-finger</keyword>
<dbReference type="GO" id="GO:0005509">
    <property type="term" value="F:calcium ion binding"/>
    <property type="evidence" value="ECO:0007669"/>
    <property type="project" value="UniProtKB-UniRule"/>
</dbReference>
<dbReference type="Gene3D" id="1.20.930.20">
    <property type="entry name" value="Adaptor protein Cbl, N-terminal domain"/>
    <property type="match status" value="1"/>
</dbReference>
<dbReference type="SUPFAM" id="SSF47668">
    <property type="entry name" value="N-terminal domain of cbl (N-cbl)"/>
    <property type="match status" value="1"/>
</dbReference>
<evidence type="ECO:0000313" key="17">
    <source>
        <dbReference type="Proteomes" id="UP001175271"/>
    </source>
</evidence>
<feature type="domain" description="Cbl-PTB" evidence="15">
    <location>
        <begin position="321"/>
        <end position="624"/>
    </location>
</feature>
<dbReference type="InterPro" id="IPR024159">
    <property type="entry name" value="Cbl_PTB"/>
</dbReference>
<dbReference type="Gene3D" id="3.30.40.10">
    <property type="entry name" value="Zinc/RING finger domain, C3HC4 (zinc finger)"/>
    <property type="match status" value="1"/>
</dbReference>
<evidence type="ECO:0000256" key="9">
    <source>
        <dbReference type="ARBA" id="ARBA00022892"/>
    </source>
</evidence>
<dbReference type="Pfam" id="PF02761">
    <property type="entry name" value="Cbl_N2"/>
    <property type="match status" value="1"/>
</dbReference>
<dbReference type="InterPro" id="IPR003153">
    <property type="entry name" value="Adaptor_Cbl_N_hlx"/>
</dbReference>
<dbReference type="GO" id="GO:0008270">
    <property type="term" value="F:zinc ion binding"/>
    <property type="evidence" value="ECO:0007669"/>
    <property type="project" value="UniProtKB-KW"/>
</dbReference>
<dbReference type="PROSITE" id="PS00518">
    <property type="entry name" value="ZF_RING_1"/>
    <property type="match status" value="1"/>
</dbReference>
<dbReference type="PROSITE" id="PS51506">
    <property type="entry name" value="CBL_PTB"/>
    <property type="match status" value="1"/>
</dbReference>
<evidence type="ECO:0000256" key="3">
    <source>
        <dbReference type="ARBA" id="ARBA00022448"/>
    </source>
</evidence>
<comment type="caution">
    <text evidence="16">The sequence shown here is derived from an EMBL/GenBank/DDBJ whole genome shotgun (WGS) entry which is preliminary data.</text>
</comment>
<sequence length="883" mass="99174">MTIYNFYFFNREGVCICYKEWKREKQAGMSQEEEFKLMYGMLLSLRSFSTKLNTKDGQQLIRSFRTSVYKMNYLETPTGLKMVLNTDLSAGTIPELLKQIYRIYVDTVLRNPLIDGSKPIASEAFHSQLTDAAVIHAYGFLLQDLYLSTGSAGDLRAVVVCDFNARRRIAEGTKEKEEAEEFPQTLLTHAFRKAVNHRKSRVDSCECRCLSSDKRNITCARCTVWAEEMQVATDTGMDVPEKAEVRSESVQVLFVGEPEQKREKGIAYVMSGFASSLLNRIQGFVGGASGTQGHASASSSSTSFLGAPGRTCLIDASLPGPSTMSPQDKRFAEKTFKAMDNVVKQCHQPKLNLKNSPPFILDILPDTYQQLTNILSSDPNALTENEYLQLFFTHIHAKCKMTIKLFKDEREKIFEEGSSARRNLIKLSLVFSHMLAELKALFPDGKYIGDKFRITKKEAAEFWKTSFGTRTLVSWGDFRAALNQVHSLNGGLETLALKSTIDLTCTDYISNFEFDVFTRLFHPWNTLLRNWQILAVTHPGYVAFLTYDEVKQRLQPLVTKPGSYVFRLSCTRLGQWAIGYVAPDGKIYQTIPQNKSLIQALVDGNREGFYLYPDGMPNNPDLSFALQQPTEGRLKVTPEQYQIYCEMGTTFELCKICDENNKNVKLEPCGHLLCRPCLTSWQESDGGRTCPFCRCEIKGTEAIVIDSFKPMEKKTISSRETPTYVNQNEEPELIRFSPDLTPLPRLAPPPIPPRRTSPSSSAGCSPKNRRRDDATHSPALRTTLLKSDTALHRISLPNSDQLRVRHLGLLNPFSNGASTTSSEEDDSPRAELNGHVTPLTSLPSLLEPKDIVPPPIPGRVHLDAQPKGPYVNVRLGGQPYSRS</sequence>
<dbReference type="GO" id="GO:0001784">
    <property type="term" value="F:phosphotyrosine residue binding"/>
    <property type="evidence" value="ECO:0007669"/>
    <property type="project" value="UniProtKB-UniRule"/>
</dbReference>
<dbReference type="InterPro" id="IPR036537">
    <property type="entry name" value="Adaptor_Cbl_N_dom_sf"/>
</dbReference>
<evidence type="ECO:0000256" key="13">
    <source>
        <dbReference type="SAM" id="MobiDB-lite"/>
    </source>
</evidence>
<dbReference type="InterPro" id="IPR001841">
    <property type="entry name" value="Znf_RING"/>
</dbReference>
<dbReference type="GO" id="GO:0030971">
    <property type="term" value="F:receptor tyrosine kinase binding"/>
    <property type="evidence" value="ECO:0007669"/>
    <property type="project" value="TreeGrafter"/>
</dbReference>
<feature type="region of interest" description="Disordered" evidence="13">
    <location>
        <begin position="715"/>
        <end position="779"/>
    </location>
</feature>
<dbReference type="SMART" id="SM00184">
    <property type="entry name" value="RING"/>
    <property type="match status" value="1"/>
</dbReference>
<dbReference type="InterPro" id="IPR007233">
    <property type="entry name" value="TRAPPC"/>
</dbReference>
<organism evidence="16 17">
    <name type="scientific">Steinernema hermaphroditum</name>
    <dbReference type="NCBI Taxonomy" id="289476"/>
    <lineage>
        <taxon>Eukaryota</taxon>
        <taxon>Metazoa</taxon>
        <taxon>Ecdysozoa</taxon>
        <taxon>Nematoda</taxon>
        <taxon>Chromadorea</taxon>
        <taxon>Rhabditida</taxon>
        <taxon>Tylenchina</taxon>
        <taxon>Panagrolaimomorpha</taxon>
        <taxon>Strongyloidoidea</taxon>
        <taxon>Steinernematidae</taxon>
        <taxon>Steinernema</taxon>
    </lineage>
</organism>
<evidence type="ECO:0000256" key="6">
    <source>
        <dbReference type="ARBA" id="ARBA00022824"/>
    </source>
</evidence>
<keyword evidence="12" id="KW-0833">Ubl conjugation pathway</keyword>
<evidence type="ECO:0000256" key="11">
    <source>
        <dbReference type="PROSITE-ProRule" id="PRU00175"/>
    </source>
</evidence>
<comment type="subcellular location">
    <subcellularLocation>
        <location evidence="1">Endoplasmic reticulum</location>
    </subcellularLocation>
    <subcellularLocation>
        <location evidence="2">Golgi apparatus</location>
    </subcellularLocation>
</comment>
<evidence type="ECO:0000256" key="7">
    <source>
        <dbReference type="ARBA" id="ARBA00022833"/>
    </source>
</evidence>
<dbReference type="SMART" id="SM01399">
    <property type="entry name" value="Sybindin"/>
    <property type="match status" value="1"/>
</dbReference>
<comment type="domain">
    <text evidence="12">The N-terminus is composed of the phosphotyrosine binding (PTB) domain, a short linker region and the RING-type zinc finger. The PTB domain, which is also called TKB (tyrosine kinase binding) domain, is composed of three different subdomains: a four-helix bundle (4H), a calcium-binding EF hand and a divergent SH2 domain.</text>
</comment>
<name>A0AA39HDU5_9BILA</name>
<dbReference type="AlphaFoldDB" id="A0AA39HDU5"/>
<dbReference type="Gene3D" id="1.10.238.10">
    <property type="entry name" value="EF-hand"/>
    <property type="match status" value="1"/>
</dbReference>
<dbReference type="CDD" id="cd14855">
    <property type="entry name" value="TRAPPC1_MUM2"/>
    <property type="match status" value="1"/>
</dbReference>
<keyword evidence="9" id="KW-0931">ER-Golgi transport</keyword>
<dbReference type="GO" id="GO:0005886">
    <property type="term" value="C:plasma membrane"/>
    <property type="evidence" value="ECO:0007669"/>
    <property type="project" value="TreeGrafter"/>
</dbReference>
<feature type="region of interest" description="Disordered" evidence="13">
    <location>
        <begin position="814"/>
        <end position="883"/>
    </location>
</feature>
<feature type="compositionally biased region" description="Pro residues" evidence="13">
    <location>
        <begin position="745"/>
        <end position="755"/>
    </location>
</feature>
<dbReference type="FunFam" id="1.10.238.10:FF:000022">
    <property type="entry name" value="E3 ubiquitin-protein ligase CBL"/>
    <property type="match status" value="1"/>
</dbReference>
<accession>A0AA39HDU5</accession>
<dbReference type="InterPro" id="IPR014742">
    <property type="entry name" value="Adaptor_Cbl_SH2-like"/>
</dbReference>
<protein>
    <recommendedName>
        <fullName evidence="12">E3 ubiquitin-protein ligase CBL</fullName>
        <ecNumber evidence="12">2.3.2.27</ecNumber>
    </recommendedName>
</protein>
<dbReference type="Gene3D" id="3.30.505.10">
    <property type="entry name" value="SH2 domain"/>
    <property type="match status" value="1"/>
</dbReference>
<dbReference type="GO" id="GO:0016192">
    <property type="term" value="P:vesicle-mediated transport"/>
    <property type="evidence" value="ECO:0007669"/>
    <property type="project" value="UniProtKB-KW"/>
</dbReference>
<dbReference type="PANTHER" id="PTHR23007">
    <property type="entry name" value="CBL"/>
    <property type="match status" value="1"/>
</dbReference>
<evidence type="ECO:0000256" key="4">
    <source>
        <dbReference type="ARBA" id="ARBA00022723"/>
    </source>
</evidence>
<dbReference type="Pfam" id="PF04099">
    <property type="entry name" value="Sybindin"/>
    <property type="match status" value="1"/>
</dbReference>
<dbReference type="PROSITE" id="PS50089">
    <property type="entry name" value="ZF_RING_2"/>
    <property type="match status" value="1"/>
</dbReference>
<dbReference type="Gene3D" id="3.30.450.70">
    <property type="match status" value="1"/>
</dbReference>
<dbReference type="FunFam" id="3.30.40.10:FF:000015">
    <property type="entry name" value="E3 ubiquitin-protein ligase CBL"/>
    <property type="match status" value="1"/>
</dbReference>
<dbReference type="SUPFAM" id="SSF55550">
    <property type="entry name" value="SH2 domain"/>
    <property type="match status" value="1"/>
</dbReference>
<dbReference type="GO" id="GO:0023051">
    <property type="term" value="P:regulation of signaling"/>
    <property type="evidence" value="ECO:0007669"/>
    <property type="project" value="InterPro"/>
</dbReference>
<dbReference type="EC" id="2.3.2.27" evidence="12"/>
<keyword evidence="6" id="KW-0256">Endoplasmic reticulum</keyword>
<dbReference type="Pfam" id="PF02262">
    <property type="entry name" value="Cbl_N"/>
    <property type="match status" value="1"/>
</dbReference>